<reference evidence="4" key="1">
    <citation type="journal article" date="2017" name="Nature">
        <title>The sunflower genome provides insights into oil metabolism, flowering and Asterid evolution.</title>
        <authorList>
            <person name="Badouin H."/>
            <person name="Gouzy J."/>
            <person name="Grassa C.J."/>
            <person name="Murat F."/>
            <person name="Staton S.E."/>
            <person name="Cottret L."/>
            <person name="Lelandais-Briere C."/>
            <person name="Owens G.L."/>
            <person name="Carrere S."/>
            <person name="Mayjonade B."/>
            <person name="Legrand L."/>
            <person name="Gill N."/>
            <person name="Kane N.C."/>
            <person name="Bowers J.E."/>
            <person name="Hubner S."/>
            <person name="Bellec A."/>
            <person name="Berard A."/>
            <person name="Berges H."/>
            <person name="Blanchet N."/>
            <person name="Boniface M.C."/>
            <person name="Brunel D."/>
            <person name="Catrice O."/>
            <person name="Chaidir N."/>
            <person name="Claudel C."/>
            <person name="Donnadieu C."/>
            <person name="Faraut T."/>
            <person name="Fievet G."/>
            <person name="Helmstetter N."/>
            <person name="King M."/>
            <person name="Knapp S.J."/>
            <person name="Lai Z."/>
            <person name="Le Paslier M.C."/>
            <person name="Lippi Y."/>
            <person name="Lorenzon L."/>
            <person name="Mandel J.R."/>
            <person name="Marage G."/>
            <person name="Marchand G."/>
            <person name="Marquand E."/>
            <person name="Bret-Mestries E."/>
            <person name="Morien E."/>
            <person name="Nambeesan S."/>
            <person name="Nguyen T."/>
            <person name="Pegot-Espagnet P."/>
            <person name="Pouilly N."/>
            <person name="Raftis F."/>
            <person name="Sallet E."/>
            <person name="Schiex T."/>
            <person name="Thomas J."/>
            <person name="Vandecasteele C."/>
            <person name="Vares D."/>
            <person name="Vear F."/>
            <person name="Vautrin S."/>
            <person name="Crespi M."/>
            <person name="Mangin B."/>
            <person name="Burke J.M."/>
            <person name="Salse J."/>
            <person name="Munos S."/>
            <person name="Vincourt P."/>
            <person name="Rieseberg L.H."/>
            <person name="Langlade N.B."/>
        </authorList>
    </citation>
    <scope>NUCLEOTIDE SEQUENCE</scope>
    <source>
        <tissue evidence="4">Leaves</tissue>
    </source>
</reference>
<dbReference type="GO" id="GO:0030246">
    <property type="term" value="F:carbohydrate binding"/>
    <property type="evidence" value="ECO:0007669"/>
    <property type="project" value="UniProtKB-KW"/>
</dbReference>
<feature type="domain" description="Legume lectin" evidence="3">
    <location>
        <begin position="2"/>
        <end position="53"/>
    </location>
</feature>
<name>A0A9K3NL98_HELAN</name>
<gene>
    <name evidence="4" type="ORF">HanXRQr2_Chr06g0272801</name>
</gene>
<protein>
    <submittedName>
        <fullName evidence="4">Legume lectin domain, concanavalin A-like lectin/glucanase domain superfamily</fullName>
    </submittedName>
</protein>
<reference evidence="4" key="2">
    <citation type="submission" date="2020-06" db="EMBL/GenBank/DDBJ databases">
        <title>Helianthus annuus Genome sequencing and assembly Release 2.</title>
        <authorList>
            <person name="Gouzy J."/>
            <person name="Langlade N."/>
            <person name="Munos S."/>
        </authorList>
    </citation>
    <scope>NUCLEOTIDE SEQUENCE</scope>
    <source>
        <tissue evidence="4">Leaves</tissue>
    </source>
</reference>
<accession>A0A9K3NL98</accession>
<keyword evidence="2" id="KW-0812">Transmembrane</keyword>
<feature type="transmembrane region" description="Helical" evidence="2">
    <location>
        <begin position="60"/>
        <end position="81"/>
    </location>
</feature>
<dbReference type="AlphaFoldDB" id="A0A9K3NL98"/>
<dbReference type="Gramene" id="mRNA:HanXRQr2_Chr06g0272801">
    <property type="protein sequence ID" value="CDS:HanXRQr2_Chr06g0272801.1"/>
    <property type="gene ID" value="HanXRQr2_Chr06g0272801"/>
</dbReference>
<proteinExistence type="predicted"/>
<dbReference type="InterPro" id="IPR013320">
    <property type="entry name" value="ConA-like_dom_sf"/>
</dbReference>
<keyword evidence="2" id="KW-1133">Transmembrane helix</keyword>
<dbReference type="Gene3D" id="2.60.120.200">
    <property type="match status" value="1"/>
</dbReference>
<dbReference type="InterPro" id="IPR001220">
    <property type="entry name" value="Legume_lectin_dom"/>
</dbReference>
<evidence type="ECO:0000313" key="5">
    <source>
        <dbReference type="Proteomes" id="UP000215914"/>
    </source>
</evidence>
<dbReference type="EMBL" id="MNCJ02000321">
    <property type="protein sequence ID" value="KAF5803558.1"/>
    <property type="molecule type" value="Genomic_DNA"/>
</dbReference>
<sequence length="108" mass="11927">MPQTPVIEHPVNLRKAVSSESYIGFAASTGTLVELNCVLKWNITVKHIISTGSKSPLSMILIAIGVQLVLALVALAGYFCYRLYKKWLVDRSQSNILSRLRTLPGMPK</sequence>
<organism evidence="4 5">
    <name type="scientific">Helianthus annuus</name>
    <name type="common">Common sunflower</name>
    <dbReference type="NCBI Taxonomy" id="4232"/>
    <lineage>
        <taxon>Eukaryota</taxon>
        <taxon>Viridiplantae</taxon>
        <taxon>Streptophyta</taxon>
        <taxon>Embryophyta</taxon>
        <taxon>Tracheophyta</taxon>
        <taxon>Spermatophyta</taxon>
        <taxon>Magnoliopsida</taxon>
        <taxon>eudicotyledons</taxon>
        <taxon>Gunneridae</taxon>
        <taxon>Pentapetalae</taxon>
        <taxon>asterids</taxon>
        <taxon>campanulids</taxon>
        <taxon>Asterales</taxon>
        <taxon>Asteraceae</taxon>
        <taxon>Asteroideae</taxon>
        <taxon>Heliantheae alliance</taxon>
        <taxon>Heliantheae</taxon>
        <taxon>Helianthus</taxon>
    </lineage>
</organism>
<comment type="caution">
    <text evidence="4">The sequence shown here is derived from an EMBL/GenBank/DDBJ whole genome shotgun (WGS) entry which is preliminary data.</text>
</comment>
<evidence type="ECO:0000256" key="2">
    <source>
        <dbReference type="SAM" id="Phobius"/>
    </source>
</evidence>
<keyword evidence="5" id="KW-1185">Reference proteome</keyword>
<evidence type="ECO:0000259" key="3">
    <source>
        <dbReference type="Pfam" id="PF00139"/>
    </source>
</evidence>
<dbReference type="SUPFAM" id="SSF49899">
    <property type="entry name" value="Concanavalin A-like lectins/glucanases"/>
    <property type="match status" value="1"/>
</dbReference>
<dbReference type="Proteomes" id="UP000215914">
    <property type="component" value="Unassembled WGS sequence"/>
</dbReference>
<keyword evidence="2" id="KW-0472">Membrane</keyword>
<dbReference type="Pfam" id="PF00139">
    <property type="entry name" value="Lectin_legB"/>
    <property type="match status" value="1"/>
</dbReference>
<evidence type="ECO:0000256" key="1">
    <source>
        <dbReference type="ARBA" id="ARBA00022734"/>
    </source>
</evidence>
<keyword evidence="1" id="KW-0430">Lectin</keyword>
<evidence type="ECO:0000313" key="4">
    <source>
        <dbReference type="EMBL" id="KAF5803558.1"/>
    </source>
</evidence>